<dbReference type="FunFam" id="1.10.600.10:FF:000036">
    <property type="entry name" value="cis-abienol synthase, chloroplastic"/>
    <property type="match status" value="1"/>
</dbReference>
<dbReference type="InterPro" id="IPR008930">
    <property type="entry name" value="Terpenoid_cyclase/PrenylTrfase"/>
</dbReference>
<dbReference type="Pfam" id="PF03936">
    <property type="entry name" value="Terpene_synth_C"/>
    <property type="match status" value="1"/>
</dbReference>
<evidence type="ECO:0008006" key="9">
    <source>
        <dbReference type="Google" id="ProtNLM"/>
    </source>
</evidence>
<dbReference type="GO" id="GO:0000287">
    <property type="term" value="F:magnesium ion binding"/>
    <property type="evidence" value="ECO:0007669"/>
    <property type="project" value="InterPro"/>
</dbReference>
<dbReference type="SUPFAM" id="SSF48239">
    <property type="entry name" value="Terpenoid cyclases/Protein prenyltransferases"/>
    <property type="match status" value="2"/>
</dbReference>
<dbReference type="AlphaFoldDB" id="A0A8J5GZR0"/>
<evidence type="ECO:0000313" key="7">
    <source>
        <dbReference type="EMBL" id="KAG6513576.1"/>
    </source>
</evidence>
<dbReference type="Gene3D" id="1.50.10.160">
    <property type="match status" value="1"/>
</dbReference>
<evidence type="ECO:0000256" key="2">
    <source>
        <dbReference type="ARBA" id="ARBA00022723"/>
    </source>
</evidence>
<dbReference type="FunFam" id="1.50.10.130:FF:000002">
    <property type="entry name" value="Ent-copalyl diphosphate synthase, chloroplastic"/>
    <property type="match status" value="1"/>
</dbReference>
<dbReference type="SFLD" id="SFLDG01014">
    <property type="entry name" value="Terpene_Cyclase_Like_1_N-term"/>
    <property type="match status" value="1"/>
</dbReference>
<dbReference type="GO" id="GO:0016102">
    <property type="term" value="P:diterpenoid biosynthetic process"/>
    <property type="evidence" value="ECO:0007669"/>
    <property type="project" value="TreeGrafter"/>
</dbReference>
<feature type="domain" description="Terpene synthase metal-binding" evidence="6">
    <location>
        <begin position="482"/>
        <end position="714"/>
    </location>
</feature>
<evidence type="ECO:0000313" key="8">
    <source>
        <dbReference type="Proteomes" id="UP000734854"/>
    </source>
</evidence>
<dbReference type="Pfam" id="PF01397">
    <property type="entry name" value="Terpene_synth"/>
    <property type="match status" value="1"/>
</dbReference>
<keyword evidence="3" id="KW-0460">Magnesium</keyword>
<evidence type="ECO:0000259" key="6">
    <source>
        <dbReference type="Pfam" id="PF03936"/>
    </source>
</evidence>
<gene>
    <name evidence="7" type="ORF">ZIOFF_023908</name>
</gene>
<dbReference type="InterPro" id="IPR036965">
    <property type="entry name" value="Terpene_synth_N_sf"/>
</dbReference>
<organism evidence="7 8">
    <name type="scientific">Zingiber officinale</name>
    <name type="common">Ginger</name>
    <name type="synonym">Amomum zingiber</name>
    <dbReference type="NCBI Taxonomy" id="94328"/>
    <lineage>
        <taxon>Eukaryota</taxon>
        <taxon>Viridiplantae</taxon>
        <taxon>Streptophyta</taxon>
        <taxon>Embryophyta</taxon>
        <taxon>Tracheophyta</taxon>
        <taxon>Spermatophyta</taxon>
        <taxon>Magnoliopsida</taxon>
        <taxon>Liliopsida</taxon>
        <taxon>Zingiberales</taxon>
        <taxon>Zingiberaceae</taxon>
        <taxon>Zingiber</taxon>
    </lineage>
</organism>
<keyword evidence="2" id="KW-0479">Metal-binding</keyword>
<dbReference type="Proteomes" id="UP000734854">
    <property type="component" value="Unassembled WGS sequence"/>
</dbReference>
<dbReference type="PANTHER" id="PTHR31739:SF25">
    <property type="entry name" value="(E,E)-GERANYLLINALOOL SYNTHASE"/>
    <property type="match status" value="1"/>
</dbReference>
<dbReference type="InterPro" id="IPR050148">
    <property type="entry name" value="Terpene_synthase-like"/>
</dbReference>
<dbReference type="EMBL" id="JACMSC010000007">
    <property type="protein sequence ID" value="KAG6513576.1"/>
    <property type="molecule type" value="Genomic_DNA"/>
</dbReference>
<dbReference type="SUPFAM" id="SSF48576">
    <property type="entry name" value="Terpenoid synthases"/>
    <property type="match status" value="1"/>
</dbReference>
<evidence type="ECO:0000256" key="3">
    <source>
        <dbReference type="ARBA" id="ARBA00022842"/>
    </source>
</evidence>
<feature type="domain" description="Terpene synthase N-terminal" evidence="5">
    <location>
        <begin position="212"/>
        <end position="412"/>
    </location>
</feature>
<evidence type="ECO:0000256" key="4">
    <source>
        <dbReference type="ARBA" id="ARBA00023239"/>
    </source>
</evidence>
<reference evidence="7 8" key="1">
    <citation type="submission" date="2020-08" db="EMBL/GenBank/DDBJ databases">
        <title>Plant Genome Project.</title>
        <authorList>
            <person name="Zhang R.-G."/>
        </authorList>
    </citation>
    <scope>NUCLEOTIDE SEQUENCE [LARGE SCALE GENOMIC DNA]</scope>
    <source>
        <tissue evidence="7">Rhizome</tissue>
    </source>
</reference>
<protein>
    <recommendedName>
        <fullName evidence="9">(+)-delta-cadinene synthase</fullName>
    </recommendedName>
</protein>
<keyword evidence="4" id="KW-0456">Lyase</keyword>
<proteinExistence type="predicted"/>
<sequence length="775" mass="89360">MDTESYYTERMKEEVALLFSDDSYCCSLLPPSAYDTAWVAMIGSGGGAARPLFPQCVEWILANQRKEGFWGDGQRALDSVAATIVSVLALHQWNTGRASIERGLEYLRANIEKILVQCHGGIPRWFTIVFPGLLELTQSKDLRVLRGHDVMQLVNDIFKRRTTILTAFDHCWSLFNGRSSGSDQYYPPLTMFLEALPPSSRPKHELILAQLMEDGSLFRSPSATAAAFMITGDANCLKYLQDMMQRCSDIVPPVFPVDQNLIRLCLVDHLSRLGCGQFFEEEIKDLLDHNYRNWIKQHQEQSTTNCVLSEQIYSDTLAFYLLRTYGYPVTARKLCWFMDDKGILVHIRENHNEFLGAMYGIYRAAQLMFPEEVDLHNAKLFSLEVLTKCLPRKDFEGKDKVMTDFQKEIARELELPWLLRMDHLEHRLYIERTKGYWLWIGKTNICRLSHPKCLMQLAVDNFTKRQSIYRNELQMLNRWSEESGLSKMGFGREKTTYCYFLATVPTCLPLHCELRKIVAKNATLVTIADDFFDEKGTESELETLTEAVNRWEGDNLYSHSKVIFDALHELVNEVEFNAFRDHDKTVKDALQEMWRDAFNSWLKESKWSRCKHVPSTDEYIDVAMVSVAIQVMTLPACYITHPKVPVDGKLGSRYCKMTELSMLCARLLNDIGSYMRELGDGKFNMVPLYVKENLESSIEDSVGHIKTVLERKGKEFLELFLNQEYGGVPRVWKELHVATLKAFWMLYDSNNKFDSPTALLQAIRMAFYEPLAIDA</sequence>
<evidence type="ECO:0000256" key="1">
    <source>
        <dbReference type="ARBA" id="ARBA00001946"/>
    </source>
</evidence>
<name>A0A8J5GZR0_ZINOF</name>
<dbReference type="GO" id="GO:0010333">
    <property type="term" value="F:terpene synthase activity"/>
    <property type="evidence" value="ECO:0007669"/>
    <property type="project" value="InterPro"/>
</dbReference>
<keyword evidence="8" id="KW-1185">Reference proteome</keyword>
<accession>A0A8J5GZR0</accession>
<dbReference type="PANTHER" id="PTHR31739">
    <property type="entry name" value="ENT-COPALYL DIPHOSPHATE SYNTHASE, CHLOROPLASTIC"/>
    <property type="match status" value="1"/>
</dbReference>
<dbReference type="Gene3D" id="1.50.10.130">
    <property type="entry name" value="Terpene synthase, N-terminal domain"/>
    <property type="match status" value="1"/>
</dbReference>
<dbReference type="InterPro" id="IPR001906">
    <property type="entry name" value="Terpene_synth_N"/>
</dbReference>
<comment type="cofactor">
    <cofactor evidence="1">
        <name>Mg(2+)</name>
        <dbReference type="ChEBI" id="CHEBI:18420"/>
    </cofactor>
</comment>
<dbReference type="Gene3D" id="1.10.600.10">
    <property type="entry name" value="Farnesyl Diphosphate Synthase"/>
    <property type="match status" value="1"/>
</dbReference>
<evidence type="ECO:0000259" key="5">
    <source>
        <dbReference type="Pfam" id="PF01397"/>
    </source>
</evidence>
<dbReference type="InterPro" id="IPR008949">
    <property type="entry name" value="Isoprenoid_synthase_dom_sf"/>
</dbReference>
<comment type="caution">
    <text evidence="7">The sequence shown here is derived from an EMBL/GenBank/DDBJ whole genome shotgun (WGS) entry which is preliminary data.</text>
</comment>
<dbReference type="InterPro" id="IPR005630">
    <property type="entry name" value="Terpene_synthase_metal-bd"/>
</dbReference>